<dbReference type="SMART" id="SM00355">
    <property type="entry name" value="ZnF_C2H2"/>
    <property type="match status" value="4"/>
</dbReference>
<dbReference type="PANTHER" id="PTHR24394">
    <property type="entry name" value="ZINC FINGER PROTEIN"/>
    <property type="match status" value="1"/>
</dbReference>
<evidence type="ECO:0000256" key="1">
    <source>
        <dbReference type="ARBA" id="ARBA00004123"/>
    </source>
</evidence>
<dbReference type="Pfam" id="PF00096">
    <property type="entry name" value="zf-C2H2"/>
    <property type="match status" value="3"/>
</dbReference>
<dbReference type="FunFam" id="3.30.160.60:FF:001480">
    <property type="entry name" value="Si:cabz01071911.3"/>
    <property type="match status" value="1"/>
</dbReference>
<dbReference type="GO" id="GO:0008270">
    <property type="term" value="F:zinc ion binding"/>
    <property type="evidence" value="ECO:0007669"/>
    <property type="project" value="UniProtKB-KW"/>
</dbReference>
<protein>
    <recommendedName>
        <fullName evidence="12">C2H2-type domain-containing protein</fullName>
    </recommendedName>
</protein>
<evidence type="ECO:0000259" key="12">
    <source>
        <dbReference type="PROSITE" id="PS50157"/>
    </source>
</evidence>
<evidence type="ECO:0000256" key="7">
    <source>
        <dbReference type="ARBA" id="ARBA00023015"/>
    </source>
</evidence>
<accession>A0A3P3Y0Q9</accession>
<dbReference type="GO" id="GO:0000981">
    <property type="term" value="F:DNA-binding transcription factor activity, RNA polymerase II-specific"/>
    <property type="evidence" value="ECO:0007669"/>
    <property type="project" value="TreeGrafter"/>
</dbReference>
<name>A0A3P3Y0Q9_PLABS</name>
<evidence type="ECO:0000256" key="9">
    <source>
        <dbReference type="ARBA" id="ARBA00023163"/>
    </source>
</evidence>
<evidence type="ECO:0000256" key="6">
    <source>
        <dbReference type="ARBA" id="ARBA00022833"/>
    </source>
</evidence>
<dbReference type="FunFam" id="3.30.160.60:FF:000110">
    <property type="entry name" value="Zinc finger protein-like"/>
    <property type="match status" value="1"/>
</dbReference>
<feature type="domain" description="C2H2-type" evidence="12">
    <location>
        <begin position="176"/>
        <end position="199"/>
    </location>
</feature>
<comment type="subcellular location">
    <subcellularLocation>
        <location evidence="1">Nucleus</location>
    </subcellularLocation>
</comment>
<keyword evidence="13" id="KW-0496">Mitochondrion</keyword>
<dbReference type="FunFam" id="3.30.160.60:FF:000761">
    <property type="entry name" value="Zinc finger protein 449"/>
    <property type="match status" value="1"/>
</dbReference>
<evidence type="ECO:0000313" key="14">
    <source>
        <dbReference type="Proteomes" id="UP000290189"/>
    </source>
</evidence>
<dbReference type="PANTHER" id="PTHR24394:SF44">
    <property type="entry name" value="ZINC FINGER PROTEIN 271-LIKE"/>
    <property type="match status" value="1"/>
</dbReference>
<evidence type="ECO:0000256" key="4">
    <source>
        <dbReference type="ARBA" id="ARBA00022737"/>
    </source>
</evidence>
<keyword evidence="5 11" id="KW-0863">Zinc-finger</keyword>
<keyword evidence="4" id="KW-0677">Repeat</keyword>
<keyword evidence="10" id="KW-0539">Nucleus</keyword>
<organism evidence="13 14">
    <name type="scientific">Plasmodiophora brassicae</name>
    <name type="common">Clubroot disease agent</name>
    <dbReference type="NCBI Taxonomy" id="37360"/>
    <lineage>
        <taxon>Eukaryota</taxon>
        <taxon>Sar</taxon>
        <taxon>Rhizaria</taxon>
        <taxon>Endomyxa</taxon>
        <taxon>Phytomyxea</taxon>
        <taxon>Plasmodiophorida</taxon>
        <taxon>Plasmodiophoridae</taxon>
        <taxon>Plasmodiophora</taxon>
    </lineage>
</organism>
<evidence type="ECO:0000256" key="2">
    <source>
        <dbReference type="ARBA" id="ARBA00006991"/>
    </source>
</evidence>
<dbReference type="InterPro" id="IPR036236">
    <property type="entry name" value="Znf_C2H2_sf"/>
</dbReference>
<feature type="domain" description="C2H2-type" evidence="12">
    <location>
        <begin position="148"/>
        <end position="175"/>
    </location>
</feature>
<keyword evidence="9" id="KW-0804">Transcription</keyword>
<gene>
    <name evidence="13" type="ORF">PLBR_LOCUS865</name>
</gene>
<keyword evidence="8" id="KW-0238">DNA-binding</keyword>
<evidence type="ECO:0000256" key="11">
    <source>
        <dbReference type="PROSITE-ProRule" id="PRU00042"/>
    </source>
</evidence>
<reference evidence="13 14" key="1">
    <citation type="submission" date="2018-03" db="EMBL/GenBank/DDBJ databases">
        <authorList>
            <person name="Fogelqvist J."/>
        </authorList>
    </citation>
    <scope>NUCLEOTIDE SEQUENCE [LARGE SCALE GENOMIC DNA]</scope>
</reference>
<sequence length="204" mass="22942">MSTSAPHPSQVVMPTFHNAFRVVSRRPSTMPGPLKTISICPRAFRVVNASKFVPVQLQSERVPAAPFSMTVSPPRPTGAFTILPQRHAEFDHANLWRCPVCDVVVDDQHRGMHMVRHGQRVCEVCSKSFPDKCSLTRHMRVHNGERPFQCTICSVRFAQKGNLATHMKVHSVQKQYSCQECGASYQQKSSLTKHQLRTHDVVAS</sequence>
<comment type="similarity">
    <text evidence="2">Belongs to the krueppel C2H2-type zinc-finger protein family.</text>
</comment>
<dbReference type="AlphaFoldDB" id="A0A3P3Y0Q9"/>
<dbReference type="SUPFAM" id="SSF57667">
    <property type="entry name" value="beta-beta-alpha zinc fingers"/>
    <property type="match status" value="2"/>
</dbReference>
<dbReference type="EMBL" id="OVEO01000001">
    <property type="protein sequence ID" value="SPQ93650.1"/>
    <property type="molecule type" value="Genomic_DNA"/>
</dbReference>
<keyword evidence="6" id="KW-0862">Zinc</keyword>
<dbReference type="GO" id="GO:0005634">
    <property type="term" value="C:nucleus"/>
    <property type="evidence" value="ECO:0007669"/>
    <property type="project" value="UniProtKB-SubCell"/>
</dbReference>
<dbReference type="Gene3D" id="3.30.160.60">
    <property type="entry name" value="Classic Zinc Finger"/>
    <property type="match status" value="3"/>
</dbReference>
<evidence type="ECO:0000256" key="8">
    <source>
        <dbReference type="ARBA" id="ARBA00023125"/>
    </source>
</evidence>
<dbReference type="InterPro" id="IPR013087">
    <property type="entry name" value="Znf_C2H2_type"/>
</dbReference>
<dbReference type="PROSITE" id="PS50157">
    <property type="entry name" value="ZINC_FINGER_C2H2_2"/>
    <property type="match status" value="3"/>
</dbReference>
<feature type="domain" description="C2H2-type" evidence="12">
    <location>
        <begin position="120"/>
        <end position="147"/>
    </location>
</feature>
<evidence type="ECO:0000256" key="5">
    <source>
        <dbReference type="ARBA" id="ARBA00022771"/>
    </source>
</evidence>
<evidence type="ECO:0000256" key="3">
    <source>
        <dbReference type="ARBA" id="ARBA00022723"/>
    </source>
</evidence>
<keyword evidence="7" id="KW-0805">Transcription regulation</keyword>
<dbReference type="Proteomes" id="UP000290189">
    <property type="component" value="Unassembled WGS sequence"/>
</dbReference>
<evidence type="ECO:0000313" key="13">
    <source>
        <dbReference type="EMBL" id="SPQ93650.1"/>
    </source>
</evidence>
<dbReference type="PROSITE" id="PS00028">
    <property type="entry name" value="ZINC_FINGER_C2H2_1"/>
    <property type="match status" value="3"/>
</dbReference>
<proteinExistence type="inferred from homology"/>
<geneLocation type="mitochondrion" evidence="13"/>
<dbReference type="GO" id="GO:0003677">
    <property type="term" value="F:DNA binding"/>
    <property type="evidence" value="ECO:0007669"/>
    <property type="project" value="UniProtKB-KW"/>
</dbReference>
<keyword evidence="3" id="KW-0479">Metal-binding</keyword>
<evidence type="ECO:0000256" key="10">
    <source>
        <dbReference type="ARBA" id="ARBA00023242"/>
    </source>
</evidence>